<dbReference type="PANTHER" id="PTHR31676:SF109">
    <property type="entry name" value="OS05G0346400 PROTEIN"/>
    <property type="match status" value="1"/>
</dbReference>
<protein>
    <submittedName>
        <fullName evidence="1">Mitochondrial substrate carrier family protein</fullName>
    </submittedName>
</protein>
<dbReference type="Gene3D" id="2.30.240.10">
    <property type="entry name" value="At5g01610-like"/>
    <property type="match status" value="1"/>
</dbReference>
<dbReference type="EMBL" id="JAUIZM010000011">
    <property type="protein sequence ID" value="KAK1355588.1"/>
    <property type="molecule type" value="Genomic_DNA"/>
</dbReference>
<evidence type="ECO:0000313" key="1">
    <source>
        <dbReference type="EMBL" id="KAK1355588.1"/>
    </source>
</evidence>
<dbReference type="InterPro" id="IPR007493">
    <property type="entry name" value="DUF538"/>
</dbReference>
<organism evidence="1 2">
    <name type="scientific">Heracleum sosnowskyi</name>
    <dbReference type="NCBI Taxonomy" id="360622"/>
    <lineage>
        <taxon>Eukaryota</taxon>
        <taxon>Viridiplantae</taxon>
        <taxon>Streptophyta</taxon>
        <taxon>Embryophyta</taxon>
        <taxon>Tracheophyta</taxon>
        <taxon>Spermatophyta</taxon>
        <taxon>Magnoliopsida</taxon>
        <taxon>eudicotyledons</taxon>
        <taxon>Gunneridae</taxon>
        <taxon>Pentapetalae</taxon>
        <taxon>asterids</taxon>
        <taxon>campanulids</taxon>
        <taxon>Apiales</taxon>
        <taxon>Apiaceae</taxon>
        <taxon>Apioideae</taxon>
        <taxon>apioid superclade</taxon>
        <taxon>Tordylieae</taxon>
        <taxon>Tordyliinae</taxon>
        <taxon>Heracleum</taxon>
    </lineage>
</organism>
<name>A0AAD8GX31_9APIA</name>
<proteinExistence type="predicted"/>
<keyword evidence="2" id="KW-1185">Reference proteome</keyword>
<sequence length="170" mass="19155">MDQIMGKVGSYWFNQRATRELGSVGNSINSMSNSIEGGATWLVNKVKGSVQKPLAELLQEYDLPVGIFPRDATNYELNEQTKRLTVYIPAICEVGYRDSSVLKFYTHVIGYLEKGKLRDVEGMKTKGMMWAQVTCITCEGSKLYVTAGMKKTRSREAYEFQRAGVRVAKF</sequence>
<dbReference type="AlphaFoldDB" id="A0AAD8GX31"/>
<reference evidence="1" key="2">
    <citation type="submission" date="2023-05" db="EMBL/GenBank/DDBJ databases">
        <authorList>
            <person name="Schelkunov M.I."/>
        </authorList>
    </citation>
    <scope>NUCLEOTIDE SEQUENCE</scope>
    <source>
        <strain evidence="1">Hsosn_3</strain>
        <tissue evidence="1">Leaf</tissue>
    </source>
</reference>
<dbReference type="PANTHER" id="PTHR31676">
    <property type="entry name" value="T31J12.3 PROTEIN-RELATED"/>
    <property type="match status" value="1"/>
</dbReference>
<comment type="caution">
    <text evidence="1">The sequence shown here is derived from an EMBL/GenBank/DDBJ whole genome shotgun (WGS) entry which is preliminary data.</text>
</comment>
<dbReference type="SUPFAM" id="SSF141562">
    <property type="entry name" value="At5g01610-like"/>
    <property type="match status" value="1"/>
</dbReference>
<accession>A0AAD8GX31</accession>
<evidence type="ECO:0000313" key="2">
    <source>
        <dbReference type="Proteomes" id="UP001237642"/>
    </source>
</evidence>
<dbReference type="InterPro" id="IPR036758">
    <property type="entry name" value="At5g01610-like"/>
</dbReference>
<gene>
    <name evidence="1" type="ORF">POM88_048844</name>
</gene>
<dbReference type="Pfam" id="PF04398">
    <property type="entry name" value="DUF538"/>
    <property type="match status" value="1"/>
</dbReference>
<reference evidence="1" key="1">
    <citation type="submission" date="2023-02" db="EMBL/GenBank/DDBJ databases">
        <title>Genome of toxic invasive species Heracleum sosnowskyi carries increased number of genes despite the absence of recent whole-genome duplications.</title>
        <authorList>
            <person name="Schelkunov M."/>
            <person name="Shtratnikova V."/>
            <person name="Makarenko M."/>
            <person name="Klepikova A."/>
            <person name="Omelchenko D."/>
            <person name="Novikova G."/>
            <person name="Obukhova E."/>
            <person name="Bogdanov V."/>
            <person name="Penin A."/>
            <person name="Logacheva M."/>
        </authorList>
    </citation>
    <scope>NUCLEOTIDE SEQUENCE</scope>
    <source>
        <strain evidence="1">Hsosn_3</strain>
        <tissue evidence="1">Leaf</tissue>
    </source>
</reference>
<dbReference type="Proteomes" id="UP001237642">
    <property type="component" value="Unassembled WGS sequence"/>
</dbReference>